<dbReference type="InterPro" id="IPR036428">
    <property type="entry name" value="PCD_sf"/>
</dbReference>
<dbReference type="NCBIfam" id="NF002017">
    <property type="entry name" value="PRK00823.1-2"/>
    <property type="match status" value="1"/>
</dbReference>
<organism evidence="5 6">
    <name type="scientific">Salinithrix halophila</name>
    <dbReference type="NCBI Taxonomy" id="1485204"/>
    <lineage>
        <taxon>Bacteria</taxon>
        <taxon>Bacillati</taxon>
        <taxon>Bacillota</taxon>
        <taxon>Bacilli</taxon>
        <taxon>Bacillales</taxon>
        <taxon>Thermoactinomycetaceae</taxon>
        <taxon>Salinithrix</taxon>
    </lineage>
</organism>
<gene>
    <name evidence="5" type="ORF">ACFOUO_07455</name>
</gene>
<dbReference type="CDD" id="cd00488">
    <property type="entry name" value="PCD_DCoH"/>
    <property type="match status" value="1"/>
</dbReference>
<proteinExistence type="inferred from homology"/>
<comment type="caution">
    <text evidence="5">The sequence shown here is derived from an EMBL/GenBank/DDBJ whole genome shotgun (WGS) entry which is preliminary data.</text>
</comment>
<comment type="catalytic activity">
    <reaction evidence="1">
        <text>(4aS,6R)-4a-hydroxy-L-erythro-5,6,7,8-tetrahydrobiopterin = (6R)-L-erythro-6,7-dihydrobiopterin + H2O</text>
        <dbReference type="Rhea" id="RHEA:11920"/>
        <dbReference type="ChEBI" id="CHEBI:15377"/>
        <dbReference type="ChEBI" id="CHEBI:15642"/>
        <dbReference type="ChEBI" id="CHEBI:43120"/>
        <dbReference type="EC" id="4.2.1.96"/>
    </reaction>
</comment>
<dbReference type="RefSeq" id="WP_380703766.1">
    <property type="nucleotide sequence ID" value="NZ_JBHSAP010000009.1"/>
</dbReference>
<protein>
    <recommendedName>
        <fullName evidence="3">4a-hydroxytetrahydrobiopterin dehydratase</fullName>
        <ecNumber evidence="3">4.2.1.96</ecNumber>
    </recommendedName>
</protein>
<keyword evidence="4 5" id="KW-0456">Lyase</keyword>
<dbReference type="Gene3D" id="3.30.1360.20">
    <property type="entry name" value="Transcriptional coactivator/pterin dehydratase"/>
    <property type="match status" value="1"/>
</dbReference>
<name>A0ABV8JHD5_9BACL</name>
<sequence length="90" mass="10314">MKMSDQEIASRIKSFAGWEVQDDRLTKTFRFHSYMEGVDFVNQIAAAAESLQHHPDLLLGYCQVKVAVTTHDEGGITEKDFELIRRIERG</sequence>
<dbReference type="PANTHER" id="PTHR12599:SF0">
    <property type="entry name" value="PTERIN-4-ALPHA-CARBINOLAMINE DEHYDRATASE"/>
    <property type="match status" value="1"/>
</dbReference>
<accession>A0ABV8JHD5</accession>
<dbReference type="SUPFAM" id="SSF55248">
    <property type="entry name" value="PCD-like"/>
    <property type="match status" value="1"/>
</dbReference>
<dbReference type="EMBL" id="JBHSAP010000009">
    <property type="protein sequence ID" value="MFC4076643.1"/>
    <property type="molecule type" value="Genomic_DNA"/>
</dbReference>
<evidence type="ECO:0000256" key="1">
    <source>
        <dbReference type="ARBA" id="ARBA00001554"/>
    </source>
</evidence>
<evidence type="ECO:0000256" key="3">
    <source>
        <dbReference type="ARBA" id="ARBA00013252"/>
    </source>
</evidence>
<dbReference type="InterPro" id="IPR001533">
    <property type="entry name" value="Pterin_deHydtase"/>
</dbReference>
<dbReference type="PANTHER" id="PTHR12599">
    <property type="entry name" value="PTERIN-4-ALPHA-CARBINOLAMINE DEHYDRATASE"/>
    <property type="match status" value="1"/>
</dbReference>
<dbReference type="Proteomes" id="UP001595843">
    <property type="component" value="Unassembled WGS sequence"/>
</dbReference>
<keyword evidence="6" id="KW-1185">Reference proteome</keyword>
<comment type="similarity">
    <text evidence="2">Belongs to the pterin-4-alpha-carbinolamine dehydratase family.</text>
</comment>
<evidence type="ECO:0000313" key="5">
    <source>
        <dbReference type="EMBL" id="MFC4076643.1"/>
    </source>
</evidence>
<dbReference type="Pfam" id="PF01329">
    <property type="entry name" value="Pterin_4a"/>
    <property type="match status" value="1"/>
</dbReference>
<evidence type="ECO:0000313" key="6">
    <source>
        <dbReference type="Proteomes" id="UP001595843"/>
    </source>
</evidence>
<evidence type="ECO:0000256" key="4">
    <source>
        <dbReference type="ARBA" id="ARBA00023239"/>
    </source>
</evidence>
<evidence type="ECO:0000256" key="2">
    <source>
        <dbReference type="ARBA" id="ARBA00006472"/>
    </source>
</evidence>
<reference evidence="6" key="1">
    <citation type="journal article" date="2019" name="Int. J. Syst. Evol. Microbiol.">
        <title>The Global Catalogue of Microorganisms (GCM) 10K type strain sequencing project: providing services to taxonomists for standard genome sequencing and annotation.</title>
        <authorList>
            <consortium name="The Broad Institute Genomics Platform"/>
            <consortium name="The Broad Institute Genome Sequencing Center for Infectious Disease"/>
            <person name="Wu L."/>
            <person name="Ma J."/>
        </authorList>
    </citation>
    <scope>NUCLEOTIDE SEQUENCE [LARGE SCALE GENOMIC DNA]</scope>
    <source>
        <strain evidence="6">IBRC-M 10813</strain>
    </source>
</reference>
<dbReference type="GO" id="GO:0008124">
    <property type="term" value="F:4-alpha-hydroxytetrahydrobiopterin dehydratase activity"/>
    <property type="evidence" value="ECO:0007669"/>
    <property type="project" value="UniProtKB-EC"/>
</dbReference>
<dbReference type="EC" id="4.2.1.96" evidence="3"/>